<feature type="region of interest" description="Disordered" evidence="1">
    <location>
        <begin position="154"/>
        <end position="174"/>
    </location>
</feature>
<dbReference type="InterPro" id="IPR027417">
    <property type="entry name" value="P-loop_NTPase"/>
</dbReference>
<name>A0A1S4ELX5_DIACI</name>
<feature type="compositionally biased region" description="Polar residues" evidence="1">
    <location>
        <begin position="479"/>
        <end position="492"/>
    </location>
</feature>
<evidence type="ECO:0000313" key="2">
    <source>
        <dbReference type="Proteomes" id="UP000079169"/>
    </source>
</evidence>
<dbReference type="GeneID" id="103518072"/>
<keyword evidence="2" id="KW-1185">Reference proteome</keyword>
<feature type="compositionally biased region" description="Polar residues" evidence="1">
    <location>
        <begin position="433"/>
        <end position="454"/>
    </location>
</feature>
<accession>A0A1S4ELX5</accession>
<dbReference type="PaxDb" id="121845-A0A1S4ELX5"/>
<sequence>MEGKLCLKEPKVSAIPREKCLDKTSNLELEMQKILTDKNNGESIIPDDEPMHSTQDLLHIMDSQAVPENPPNNKTVPDFDFKMPSVRKRKCQSFESNGVSRVEETISKVFGGETSDVSNSDLDMDCNSTQDLKNILMDSQDSVEVKPITAIQLKKNASKKIFKSQVRSPSKKPKFDYSFEKFYDFESDKKETKKRNSSVSKKTTPQPSTSSRKSSISTSESTPSIKKPRSSKSINGSSGSKSEMKIKANSKPRKQKSPLQKHEETRDISVVVGEVEESQVMSQYSMTEDEIVDIVYDDYNNVATTTTSTSNVRSEEEETIPENIEGDEDIGWLQELSQSYDDSCALVINEEEEDKNEDVNQSANTSSFAFIKHDEDIIRFDEEDHIEHDKSGDKSIKEVQDKIKNKYANLTKKIEIIEAPVIPSESPRRSKRNSGNTKSAEMTSNASTSRNSLDAVNNKTGLSFYCRSHDESPKFMRTSLKQVASNSLGTTLKQSKEKKRSKSKVRQVNFQSNAEQVQFDNEDTSSSVRNIQRHMIKLNTNPSLCKLQSMESQSIKHTLSGMYKNNGNAVGTYLGDNVHLLCWLCSWLPQQMTMELPPPIFKGLPIEKIPQVKQTYTNIGDFYEIQEPLLYYQTWSDMFVQYIKESRRRRQLILHRDTVEYVPSSSFQSTRKKLFRLQCSIKNSISKWLQEKQILLLTFNHAGSTTSPTFECFAYITGIDKLSNNSFRLQCSIKNSISKWLQEKQILLLTFNHAGTTTSPTFECFAYITGIDKLSNNSSFDILITLNVVSEKELTFIPTSTEIIAQIMTRVDINQWKSQLGKSVNNHFAPVFLNPVNIIEPPLLRIRDSLENVGTCTLGQKHVVSTFLDVCLENNRKLVMVDALAGTGKTTSLAKAIENLLLYTNPSHHHRVLLFGSSVGSLDEISSLLINLRKSLPSQAQKKKIKFLRLDESQHAEVKTYACNEFVQSELRGFKKEALENPAMLKRRRHEILNLISKEPHKNSPYCQSLEKALKDLDSYPETKVLSKDFLLYFFKTQKRYLIDGADIVCCNLKELLNTESCNYINVNSQRKTTVCIIEDANLCTDLDLSLILQLHIDKLILIGDSTVDVILPFACLYRKNFHWNLFKRLIRAKTVSHRQTIPVIKLNQIHRGTSTLRKNIKAVFGHGGSLNGDPKSNNVNIMDWCVIDHKLEGLADSTNDRTVRVKSCDQEATLVVNIAIEVKNKYPHLSVAIITPFDIQRSVIMKTLCNKQ</sequence>
<evidence type="ECO:0000256" key="1">
    <source>
        <dbReference type="SAM" id="MobiDB-lite"/>
    </source>
</evidence>
<evidence type="ECO:0000313" key="3">
    <source>
        <dbReference type="RefSeq" id="XP_017303169.1"/>
    </source>
</evidence>
<proteinExistence type="predicted"/>
<dbReference type="SUPFAM" id="SSF52540">
    <property type="entry name" value="P-loop containing nucleoside triphosphate hydrolases"/>
    <property type="match status" value="1"/>
</dbReference>
<feature type="region of interest" description="Disordered" evidence="1">
    <location>
        <begin position="188"/>
        <end position="272"/>
    </location>
</feature>
<dbReference type="STRING" id="121845.A0A1S4ELX5"/>
<organism evidence="2 3">
    <name type="scientific">Diaphorina citri</name>
    <name type="common">Asian citrus psyllid</name>
    <dbReference type="NCBI Taxonomy" id="121845"/>
    <lineage>
        <taxon>Eukaryota</taxon>
        <taxon>Metazoa</taxon>
        <taxon>Ecdysozoa</taxon>
        <taxon>Arthropoda</taxon>
        <taxon>Hexapoda</taxon>
        <taxon>Insecta</taxon>
        <taxon>Pterygota</taxon>
        <taxon>Neoptera</taxon>
        <taxon>Paraneoptera</taxon>
        <taxon>Hemiptera</taxon>
        <taxon>Sternorrhyncha</taxon>
        <taxon>Psylloidea</taxon>
        <taxon>Psyllidae</taxon>
        <taxon>Diaphorininae</taxon>
        <taxon>Diaphorina</taxon>
    </lineage>
</organism>
<gene>
    <name evidence="3" type="primary">LOC103518072</name>
</gene>
<dbReference type="OMA" id="ECFAYIT"/>
<feature type="region of interest" description="Disordered" evidence="1">
    <location>
        <begin position="421"/>
        <end position="454"/>
    </location>
</feature>
<dbReference type="Gene3D" id="3.40.50.300">
    <property type="entry name" value="P-loop containing nucleotide triphosphate hydrolases"/>
    <property type="match status" value="1"/>
</dbReference>
<dbReference type="KEGG" id="dci:103518072"/>
<dbReference type="AlphaFoldDB" id="A0A1S4ELX5"/>
<reference evidence="3" key="1">
    <citation type="submission" date="2025-08" db="UniProtKB">
        <authorList>
            <consortium name="RefSeq"/>
        </authorList>
    </citation>
    <scope>IDENTIFICATION</scope>
</reference>
<dbReference type="Proteomes" id="UP000079169">
    <property type="component" value="Unplaced"/>
</dbReference>
<feature type="region of interest" description="Disordered" evidence="1">
    <location>
        <begin position="479"/>
        <end position="504"/>
    </location>
</feature>
<dbReference type="RefSeq" id="XP_017303169.1">
    <property type="nucleotide sequence ID" value="XM_017447680.1"/>
</dbReference>
<protein>
    <submittedName>
        <fullName evidence="3">Uncharacterized protein LOC103518072</fullName>
    </submittedName>
</protein>
<feature type="compositionally biased region" description="Low complexity" evidence="1">
    <location>
        <begin position="197"/>
        <end position="241"/>
    </location>
</feature>